<dbReference type="RefSeq" id="WP_057797494.1">
    <property type="nucleotide sequence ID" value="NZ_AZFM01000004.1"/>
</dbReference>
<name>A0A0R1UN73_9LACO</name>
<comment type="caution">
    <text evidence="3">The sequence shown here is derived from an EMBL/GenBank/DDBJ whole genome shotgun (WGS) entry which is preliminary data.</text>
</comment>
<dbReference type="PATRIC" id="fig|1423763.3.peg.1396"/>
<dbReference type="Proteomes" id="UP000051036">
    <property type="component" value="Unassembled WGS sequence"/>
</dbReference>
<reference evidence="3 4" key="1">
    <citation type="journal article" date="2015" name="Genome Announc.">
        <title>Expanding the biotechnology potential of lactobacilli through comparative genomics of 213 strains and associated genera.</title>
        <authorList>
            <person name="Sun Z."/>
            <person name="Harris H.M."/>
            <person name="McCann A."/>
            <person name="Guo C."/>
            <person name="Argimon S."/>
            <person name="Zhang W."/>
            <person name="Yang X."/>
            <person name="Jeffery I.B."/>
            <person name="Cooney J.C."/>
            <person name="Kagawa T.F."/>
            <person name="Liu W."/>
            <person name="Song Y."/>
            <person name="Salvetti E."/>
            <person name="Wrobel A."/>
            <person name="Rasinkangas P."/>
            <person name="Parkhill J."/>
            <person name="Rea M.C."/>
            <person name="O'Sullivan O."/>
            <person name="Ritari J."/>
            <person name="Douillard F.P."/>
            <person name="Paul Ross R."/>
            <person name="Yang R."/>
            <person name="Briner A.E."/>
            <person name="Felis G.E."/>
            <person name="de Vos W.M."/>
            <person name="Barrangou R."/>
            <person name="Klaenhammer T.R."/>
            <person name="Caufield P.W."/>
            <person name="Cui Y."/>
            <person name="Zhang H."/>
            <person name="O'Toole P.W."/>
        </authorList>
    </citation>
    <scope>NUCLEOTIDE SEQUENCE [LARGE SCALE GENOMIC DNA]</scope>
    <source>
        <strain evidence="3 4">DSM 16043</strain>
    </source>
</reference>
<dbReference type="InterPro" id="IPR041495">
    <property type="entry name" value="Mub_B2"/>
</dbReference>
<accession>A0A0R1UN73</accession>
<feature type="region of interest" description="Disordered" evidence="1">
    <location>
        <begin position="737"/>
        <end position="757"/>
    </location>
</feature>
<dbReference type="OrthoDB" id="2206015at2"/>
<protein>
    <submittedName>
        <fullName evidence="3">Adhesion exoprotein</fullName>
    </submittedName>
</protein>
<dbReference type="Gene3D" id="2.60.40.4300">
    <property type="match status" value="2"/>
</dbReference>
<evidence type="ECO:0000313" key="3">
    <source>
        <dbReference type="EMBL" id="KRL91083.1"/>
    </source>
</evidence>
<feature type="compositionally biased region" description="Basic and acidic residues" evidence="1">
    <location>
        <begin position="748"/>
        <end position="757"/>
    </location>
</feature>
<proteinExistence type="predicted"/>
<keyword evidence="4" id="KW-1185">Reference proteome</keyword>
<dbReference type="EMBL" id="AZFM01000004">
    <property type="protein sequence ID" value="KRL91083.1"/>
    <property type="molecule type" value="Genomic_DNA"/>
</dbReference>
<feature type="domain" description="Mub B2-like" evidence="2">
    <location>
        <begin position="106"/>
        <end position="189"/>
    </location>
</feature>
<organism evidence="3 4">
    <name type="scientific">Lactobacillus kalixensis DSM 16043</name>
    <dbReference type="NCBI Taxonomy" id="1423763"/>
    <lineage>
        <taxon>Bacteria</taxon>
        <taxon>Bacillati</taxon>
        <taxon>Bacillota</taxon>
        <taxon>Bacilli</taxon>
        <taxon>Lactobacillales</taxon>
        <taxon>Lactobacillaceae</taxon>
        <taxon>Lactobacillus</taxon>
    </lineage>
</organism>
<dbReference type="STRING" id="1423763.FC46_GL001379"/>
<gene>
    <name evidence="3" type="ORF">FC46_GL001379</name>
</gene>
<evidence type="ECO:0000313" key="4">
    <source>
        <dbReference type="Proteomes" id="UP000051036"/>
    </source>
</evidence>
<dbReference type="AlphaFoldDB" id="A0A0R1UN73"/>
<dbReference type="Pfam" id="PF17966">
    <property type="entry name" value="Muc_B2"/>
    <property type="match status" value="2"/>
</dbReference>
<evidence type="ECO:0000259" key="2">
    <source>
        <dbReference type="Pfam" id="PF17966"/>
    </source>
</evidence>
<feature type="domain" description="Mub B2-like" evidence="2">
    <location>
        <begin position="418"/>
        <end position="538"/>
    </location>
</feature>
<evidence type="ECO:0000256" key="1">
    <source>
        <dbReference type="SAM" id="MobiDB-lite"/>
    </source>
</evidence>
<sequence>MTELNLEHNNPNENGQYSLTVKVTDVKTSQDLPQYTVNVTATQAGKDFEYNQEKVFDELRTQGYKILNSTVAIPDKIMESDQVVNIFVDHDIKEINPTQAGNGLKNVDLQKNVTRIIIYQGANGNNPATVTDTLHFVGKSYFDQVTKKWTNAIGDELEDQTQNIEWSHEDGTTFRSVNTPFIEGYHVESIVSPDGKKYDDGKGNIAEMTDVEQTLGNIMITVTYAPNGQLILVDKDGQQLPASESYSFPTDPEDITKITAIALPSIEGYHPANGKVGDLIQPKEDPSQDTMVIYLSGSGTEQAVYTTPKNDSSEKGFLTVVFHDDIIDEDINVKEGVGYTSGQQIIGTQIEYDPAVDVEKLRKLGYEVAKSQVEIPTKIQKGYNVFTIHVKHHILHLAGKPGEEDPEYPSITPHDERMALHKDIKRIIRFINDRGQSVNGAPDGTSEVVQEVHFYRTAIVDQVTGKVLGFEINGNKQISSENSESAWQCEEDTNIFPKVVAKYPGDIGYFQITQKAVEPQDNVLPSDKDVTIKIVYSQRINKGVSDTYSAMQTIKFVGEKDNQLREPIIETKTGLIGDHTFKRIKVPVIAGYVAEKAEAGGLIVSEEKTNVMQKVVYHKVGKILPVNPMGKPIPNVDRPNYINDPDDATKVLTDQDTPILDQWSTNIPSISPENPTLDTKVPYMNASGGIGMEDIETKRAQDKTKRIEKEAAKEFKEAETDDQDDNDLFGLAVAILGLANSDEEDNPENNREDKDNT</sequence>